<dbReference type="EMBL" id="MU151849">
    <property type="protein sequence ID" value="KAF9441587.1"/>
    <property type="molecule type" value="Genomic_DNA"/>
</dbReference>
<comment type="caution">
    <text evidence="2">The sequence shown here is derived from an EMBL/GenBank/DDBJ whole genome shotgun (WGS) entry which is preliminary data.</text>
</comment>
<feature type="transmembrane region" description="Helical" evidence="1">
    <location>
        <begin position="87"/>
        <end position="107"/>
    </location>
</feature>
<name>A0A9P5WZT1_9AGAR</name>
<dbReference type="AlphaFoldDB" id="A0A9P5WZT1"/>
<keyword evidence="1" id="KW-1133">Transmembrane helix</keyword>
<evidence type="ECO:0000256" key="1">
    <source>
        <dbReference type="SAM" id="Phobius"/>
    </source>
</evidence>
<keyword evidence="1" id="KW-0812">Transmembrane</keyword>
<evidence type="ECO:0000313" key="2">
    <source>
        <dbReference type="EMBL" id="KAF9441587.1"/>
    </source>
</evidence>
<keyword evidence="3" id="KW-1185">Reference proteome</keyword>
<accession>A0A9P5WZT1</accession>
<keyword evidence="1" id="KW-0472">Membrane</keyword>
<dbReference type="Proteomes" id="UP000807342">
    <property type="component" value="Unassembled WGS sequence"/>
</dbReference>
<reference evidence="2" key="1">
    <citation type="submission" date="2020-11" db="EMBL/GenBank/DDBJ databases">
        <authorList>
            <consortium name="DOE Joint Genome Institute"/>
            <person name="Ahrendt S."/>
            <person name="Riley R."/>
            <person name="Andreopoulos W."/>
            <person name="Labutti K."/>
            <person name="Pangilinan J."/>
            <person name="Ruiz-Duenas F.J."/>
            <person name="Barrasa J.M."/>
            <person name="Sanchez-Garcia M."/>
            <person name="Camarero S."/>
            <person name="Miyauchi S."/>
            <person name="Serrano A."/>
            <person name="Linde D."/>
            <person name="Babiker R."/>
            <person name="Drula E."/>
            <person name="Ayuso-Fernandez I."/>
            <person name="Pacheco R."/>
            <person name="Padilla G."/>
            <person name="Ferreira P."/>
            <person name="Barriuso J."/>
            <person name="Kellner H."/>
            <person name="Castanera R."/>
            <person name="Alfaro M."/>
            <person name="Ramirez L."/>
            <person name="Pisabarro A.G."/>
            <person name="Kuo A."/>
            <person name="Tritt A."/>
            <person name="Lipzen A."/>
            <person name="He G."/>
            <person name="Yan M."/>
            <person name="Ng V."/>
            <person name="Cullen D."/>
            <person name="Martin F."/>
            <person name="Rosso M.-N."/>
            <person name="Henrissat B."/>
            <person name="Hibbett D."/>
            <person name="Martinez A.T."/>
            <person name="Grigoriev I.V."/>
        </authorList>
    </citation>
    <scope>NUCLEOTIDE SEQUENCE</scope>
    <source>
        <strain evidence="2">MF-IS2</strain>
    </source>
</reference>
<proteinExistence type="predicted"/>
<sequence length="154" mass="16963">MLAFIEARSLGRCILFSQSSTTRIPCSMDVPPVKLYLIMPISTTVLTSVLGFLIAAMFSGGLITLGITCIFLLSSEGVGVVSGRRFWQAYIIVLLLTNIGYQAVYFLEKTYNVMYRLDPKKQQVLRTLTIIGEVGPVLIGSMTDGVFVSVHYIL</sequence>
<protein>
    <submittedName>
        <fullName evidence="2">Uncharacterized protein</fullName>
    </submittedName>
</protein>
<evidence type="ECO:0000313" key="3">
    <source>
        <dbReference type="Proteomes" id="UP000807342"/>
    </source>
</evidence>
<feature type="transmembrane region" description="Helical" evidence="1">
    <location>
        <begin position="128"/>
        <end position="153"/>
    </location>
</feature>
<organism evidence="2 3">
    <name type="scientific">Macrolepiota fuliginosa MF-IS2</name>
    <dbReference type="NCBI Taxonomy" id="1400762"/>
    <lineage>
        <taxon>Eukaryota</taxon>
        <taxon>Fungi</taxon>
        <taxon>Dikarya</taxon>
        <taxon>Basidiomycota</taxon>
        <taxon>Agaricomycotina</taxon>
        <taxon>Agaricomycetes</taxon>
        <taxon>Agaricomycetidae</taxon>
        <taxon>Agaricales</taxon>
        <taxon>Agaricineae</taxon>
        <taxon>Agaricaceae</taxon>
        <taxon>Macrolepiota</taxon>
    </lineage>
</organism>
<gene>
    <name evidence="2" type="ORF">P691DRAFT_553348</name>
</gene>